<dbReference type="InterPro" id="IPR013766">
    <property type="entry name" value="Thioredoxin_domain"/>
</dbReference>
<reference evidence="2" key="1">
    <citation type="submission" date="2018-05" db="EMBL/GenBank/DDBJ databases">
        <authorList>
            <person name="Lanie J.A."/>
            <person name="Ng W.-L."/>
            <person name="Kazmierczak K.M."/>
            <person name="Andrzejewski T.M."/>
            <person name="Davidsen T.M."/>
            <person name="Wayne K.J."/>
            <person name="Tettelin H."/>
            <person name="Glass J.I."/>
            <person name="Rusch D."/>
            <person name="Podicherti R."/>
            <person name="Tsui H.-C.T."/>
            <person name="Winkler M.E."/>
        </authorList>
    </citation>
    <scope>NUCLEOTIDE SEQUENCE</scope>
</reference>
<dbReference type="PANTHER" id="PTHR42852:SF17">
    <property type="entry name" value="THIOREDOXIN-LIKE PROTEIN HI_1115"/>
    <property type="match status" value="1"/>
</dbReference>
<feature type="domain" description="Thioredoxin" evidence="1">
    <location>
        <begin position="16"/>
        <end position="160"/>
    </location>
</feature>
<dbReference type="GO" id="GO:0016491">
    <property type="term" value="F:oxidoreductase activity"/>
    <property type="evidence" value="ECO:0007669"/>
    <property type="project" value="InterPro"/>
</dbReference>
<dbReference type="InterPro" id="IPR036249">
    <property type="entry name" value="Thioredoxin-like_sf"/>
</dbReference>
<dbReference type="GO" id="GO:0016209">
    <property type="term" value="F:antioxidant activity"/>
    <property type="evidence" value="ECO:0007669"/>
    <property type="project" value="InterPro"/>
</dbReference>
<dbReference type="AlphaFoldDB" id="A0A381ND48"/>
<dbReference type="InterPro" id="IPR050553">
    <property type="entry name" value="Thioredoxin_ResA/DsbE_sf"/>
</dbReference>
<dbReference type="PANTHER" id="PTHR42852">
    <property type="entry name" value="THIOL:DISULFIDE INTERCHANGE PROTEIN DSBE"/>
    <property type="match status" value="1"/>
</dbReference>
<name>A0A381ND48_9ZZZZ</name>
<dbReference type="SUPFAM" id="SSF52833">
    <property type="entry name" value="Thioredoxin-like"/>
    <property type="match status" value="1"/>
</dbReference>
<dbReference type="CDD" id="cd02966">
    <property type="entry name" value="TlpA_like_family"/>
    <property type="match status" value="1"/>
</dbReference>
<dbReference type="Pfam" id="PF00578">
    <property type="entry name" value="AhpC-TSA"/>
    <property type="match status" value="1"/>
</dbReference>
<accession>A0A381ND48</accession>
<evidence type="ECO:0000259" key="1">
    <source>
        <dbReference type="PROSITE" id="PS51352"/>
    </source>
</evidence>
<protein>
    <recommendedName>
        <fullName evidence="1">Thioredoxin domain-containing protein</fullName>
    </recommendedName>
</protein>
<evidence type="ECO:0000313" key="2">
    <source>
        <dbReference type="EMBL" id="SUZ52476.1"/>
    </source>
</evidence>
<proteinExistence type="predicted"/>
<dbReference type="PROSITE" id="PS51352">
    <property type="entry name" value="THIOREDOXIN_2"/>
    <property type="match status" value="1"/>
</dbReference>
<organism evidence="2">
    <name type="scientific">marine metagenome</name>
    <dbReference type="NCBI Taxonomy" id="408172"/>
    <lineage>
        <taxon>unclassified sequences</taxon>
        <taxon>metagenomes</taxon>
        <taxon>ecological metagenomes</taxon>
    </lineage>
</organism>
<dbReference type="Gene3D" id="3.40.30.10">
    <property type="entry name" value="Glutaredoxin"/>
    <property type="match status" value="1"/>
</dbReference>
<dbReference type="InterPro" id="IPR000866">
    <property type="entry name" value="AhpC/TSA"/>
</dbReference>
<sequence length="161" mass="18403">MRNFIFLSVFLLSFAGFSQKILPDINLKTFEGDKVNIADLTSNDKIAILSLWATWCVPCIKELDAINELYDQWKAEVDFEVYAISVDDSRSINRAKALVNGKGWEHNILLDTNQDLKRALGASAIPETIIVKNNEILYQHTGYRNGDEYELFDKLKKLSKE</sequence>
<gene>
    <name evidence="2" type="ORF">METZ01_LOCUS5330</name>
</gene>
<dbReference type="EMBL" id="UINC01000276">
    <property type="protein sequence ID" value="SUZ52476.1"/>
    <property type="molecule type" value="Genomic_DNA"/>
</dbReference>